<dbReference type="AlphaFoldDB" id="A0A0P1IR57"/>
<evidence type="ECO:0000313" key="1">
    <source>
        <dbReference type="EMBL" id="CUK24295.1"/>
    </source>
</evidence>
<dbReference type="Proteomes" id="UP000051184">
    <property type="component" value="Unassembled WGS sequence"/>
</dbReference>
<evidence type="ECO:0000313" key="2">
    <source>
        <dbReference type="Proteomes" id="UP000051184"/>
    </source>
</evidence>
<dbReference type="GO" id="GO:0006974">
    <property type="term" value="P:DNA damage response"/>
    <property type="evidence" value="ECO:0007669"/>
    <property type="project" value="TreeGrafter"/>
</dbReference>
<reference evidence="2" key="1">
    <citation type="submission" date="2015-09" db="EMBL/GenBank/DDBJ databases">
        <authorList>
            <person name="Rodrigo-Torres Lidia"/>
            <person name="Arahal R.David."/>
        </authorList>
    </citation>
    <scope>NUCLEOTIDE SEQUENCE [LARGE SCALE GENOMIC DNA]</scope>
    <source>
        <strain evidence="2">CECT 5114</strain>
    </source>
</reference>
<dbReference type="Pfam" id="PF04402">
    <property type="entry name" value="SIMPL"/>
    <property type="match status" value="1"/>
</dbReference>
<dbReference type="STRING" id="1715691.TA5113_00105"/>
<sequence>MQILKNFAVVAALSVPVMGEAGEIAVQGRGVVEQAPDMAVITLGARYQAFTAREAMDEVNKRTQAALAIMERLGVEPRDMQTGSLYLNPVWEHGNNRIDVARIKGYEAGNQMTVRIRDLEILGKALDEMVSDGVNAFNGLSFGLQDPSEAMNEARRKAVEDAVAKATLYAEAAGVELGDIKSINEGGISMPQPRFMARTEMAMDSGVPIASGELSTQAIVSIVFEIAED</sequence>
<dbReference type="EMBL" id="CYUE01000001">
    <property type="protein sequence ID" value="CUK24295.1"/>
    <property type="molecule type" value="Genomic_DNA"/>
</dbReference>
<dbReference type="InterPro" id="IPR052022">
    <property type="entry name" value="26kDa_periplasmic_antigen"/>
</dbReference>
<dbReference type="Gene3D" id="3.30.70.2970">
    <property type="entry name" value="Protein of unknown function (DUF541), domain 2"/>
    <property type="match status" value="1"/>
</dbReference>
<dbReference type="Gene3D" id="3.30.110.170">
    <property type="entry name" value="Protein of unknown function (DUF541), domain 1"/>
    <property type="match status" value="1"/>
</dbReference>
<protein>
    <submittedName>
        <fullName evidence="1">26 kDa periplasmic immunogenic protein</fullName>
    </submittedName>
</protein>
<dbReference type="PANTHER" id="PTHR34387">
    <property type="entry name" value="SLR1258 PROTEIN"/>
    <property type="match status" value="1"/>
</dbReference>
<name>A0A0P1IR57_9RHOB</name>
<organism evidence="1 2">
    <name type="scientific">Cognatishimia activa</name>
    <dbReference type="NCBI Taxonomy" id="1715691"/>
    <lineage>
        <taxon>Bacteria</taxon>
        <taxon>Pseudomonadati</taxon>
        <taxon>Pseudomonadota</taxon>
        <taxon>Alphaproteobacteria</taxon>
        <taxon>Rhodobacterales</taxon>
        <taxon>Paracoccaceae</taxon>
        <taxon>Cognatishimia</taxon>
    </lineage>
</organism>
<dbReference type="RefSeq" id="WP_058313315.1">
    <property type="nucleotide sequence ID" value="NZ_CYUE01000001.1"/>
</dbReference>
<proteinExistence type="predicted"/>
<accession>A0A0P1IR57</accession>
<gene>
    <name evidence="1" type="ORF">TA5114_00072</name>
</gene>
<dbReference type="InterPro" id="IPR007497">
    <property type="entry name" value="SIMPL/DUF541"/>
</dbReference>
<keyword evidence="2" id="KW-1185">Reference proteome</keyword>
<dbReference type="PANTHER" id="PTHR34387:SF1">
    <property type="entry name" value="PERIPLASMIC IMMUNOGENIC PROTEIN"/>
    <property type="match status" value="1"/>
</dbReference>